<organism evidence="1 2">
    <name type="scientific">Blepharisma stoltei</name>
    <dbReference type="NCBI Taxonomy" id="1481888"/>
    <lineage>
        <taxon>Eukaryota</taxon>
        <taxon>Sar</taxon>
        <taxon>Alveolata</taxon>
        <taxon>Ciliophora</taxon>
        <taxon>Postciliodesmatophora</taxon>
        <taxon>Heterotrichea</taxon>
        <taxon>Heterotrichida</taxon>
        <taxon>Blepharismidae</taxon>
        <taxon>Blepharisma</taxon>
    </lineage>
</organism>
<evidence type="ECO:0000313" key="1">
    <source>
        <dbReference type="EMBL" id="CAG9334143.1"/>
    </source>
</evidence>
<sequence>MHIRRRSAKELKIIDINSDPILGAFRHVKSRSNLENDITKYVYTKQTFKRRDFSLVKYDEIQNKSFLSIKTTLDIKPASIRHALEKIQKPESISQYRRMPSRNKIVIRVPLAKLLPRSKSQINWIKCINQPFVSDGNRSLPYRDGDLYLKRNFRSFGWNIQNQIAAS</sequence>
<name>A0AAU9K535_9CILI</name>
<dbReference type="Proteomes" id="UP001162131">
    <property type="component" value="Unassembled WGS sequence"/>
</dbReference>
<dbReference type="EMBL" id="CAJZBQ010000057">
    <property type="protein sequence ID" value="CAG9334143.1"/>
    <property type="molecule type" value="Genomic_DNA"/>
</dbReference>
<accession>A0AAU9K535</accession>
<evidence type="ECO:0000313" key="2">
    <source>
        <dbReference type="Proteomes" id="UP001162131"/>
    </source>
</evidence>
<reference evidence="1" key="1">
    <citation type="submission" date="2021-09" db="EMBL/GenBank/DDBJ databases">
        <authorList>
            <consortium name="AG Swart"/>
            <person name="Singh M."/>
            <person name="Singh A."/>
            <person name="Seah K."/>
            <person name="Emmerich C."/>
        </authorList>
    </citation>
    <scope>NUCLEOTIDE SEQUENCE</scope>
    <source>
        <strain evidence="1">ATCC30299</strain>
    </source>
</reference>
<dbReference type="AlphaFoldDB" id="A0AAU9K535"/>
<comment type="caution">
    <text evidence="1">The sequence shown here is derived from an EMBL/GenBank/DDBJ whole genome shotgun (WGS) entry which is preliminary data.</text>
</comment>
<proteinExistence type="predicted"/>
<keyword evidence="2" id="KW-1185">Reference proteome</keyword>
<protein>
    <submittedName>
        <fullName evidence="1">Uncharacterized protein</fullName>
    </submittedName>
</protein>
<gene>
    <name evidence="1" type="ORF">BSTOLATCC_MIC59936</name>
</gene>